<evidence type="ECO:0000313" key="3">
    <source>
        <dbReference type="Proteomes" id="UP000824107"/>
    </source>
</evidence>
<keyword evidence="2" id="KW-0808">Transferase</keyword>
<reference evidence="2" key="2">
    <citation type="journal article" date="2021" name="PeerJ">
        <title>Extensive microbial diversity within the chicken gut microbiome revealed by metagenomics and culture.</title>
        <authorList>
            <person name="Gilroy R."/>
            <person name="Ravi A."/>
            <person name="Getino M."/>
            <person name="Pursley I."/>
            <person name="Horton D.L."/>
            <person name="Alikhan N.F."/>
            <person name="Baker D."/>
            <person name="Gharbi K."/>
            <person name="Hall N."/>
            <person name="Watson M."/>
            <person name="Adriaenssens E.M."/>
            <person name="Foster-Nyarko E."/>
            <person name="Jarju S."/>
            <person name="Secka A."/>
            <person name="Antonio M."/>
            <person name="Oren A."/>
            <person name="Chaudhuri R.R."/>
            <person name="La Ragione R."/>
            <person name="Hildebrand F."/>
            <person name="Pallen M.J."/>
        </authorList>
    </citation>
    <scope>NUCLEOTIDE SEQUENCE</scope>
    <source>
        <strain evidence="2">ChiW3-316</strain>
    </source>
</reference>
<dbReference type="GO" id="GO:0016746">
    <property type="term" value="F:acyltransferase activity"/>
    <property type="evidence" value="ECO:0007669"/>
    <property type="project" value="UniProtKB-KW"/>
</dbReference>
<protein>
    <submittedName>
        <fullName evidence="2">Acyltransferase</fullName>
    </submittedName>
</protein>
<name>A0A9D1M363_9PROT</name>
<proteinExistence type="inferred from homology"/>
<evidence type="ECO:0000256" key="1">
    <source>
        <dbReference type="ARBA" id="ARBA00007274"/>
    </source>
</evidence>
<reference evidence="2" key="1">
    <citation type="submission" date="2020-10" db="EMBL/GenBank/DDBJ databases">
        <authorList>
            <person name="Gilroy R."/>
        </authorList>
    </citation>
    <scope>NUCLEOTIDE SEQUENCE</scope>
    <source>
        <strain evidence="2">ChiW3-316</strain>
    </source>
</reference>
<dbReference type="PANTHER" id="PTHR43300">
    <property type="entry name" value="ACETYLTRANSFERASE"/>
    <property type="match status" value="1"/>
</dbReference>
<dbReference type="SUPFAM" id="SSF51161">
    <property type="entry name" value="Trimeric LpxA-like enzymes"/>
    <property type="match status" value="1"/>
</dbReference>
<comment type="similarity">
    <text evidence="1">Belongs to the transferase hexapeptide repeat family.</text>
</comment>
<dbReference type="Pfam" id="PF00132">
    <property type="entry name" value="Hexapep"/>
    <property type="match status" value="1"/>
</dbReference>
<keyword evidence="2" id="KW-0012">Acyltransferase</keyword>
<dbReference type="InterPro" id="IPR011004">
    <property type="entry name" value="Trimer_LpxA-like_sf"/>
</dbReference>
<organism evidence="2 3">
    <name type="scientific">Candidatus Scatocola faecipullorum</name>
    <dbReference type="NCBI Taxonomy" id="2840917"/>
    <lineage>
        <taxon>Bacteria</taxon>
        <taxon>Pseudomonadati</taxon>
        <taxon>Pseudomonadota</taxon>
        <taxon>Alphaproteobacteria</taxon>
        <taxon>Rhodospirillales</taxon>
        <taxon>Rhodospirillaceae</taxon>
        <taxon>Rhodospirillaceae incertae sedis</taxon>
        <taxon>Candidatus Scatocola</taxon>
    </lineage>
</organism>
<dbReference type="InterPro" id="IPR050179">
    <property type="entry name" value="Trans_hexapeptide_repeat"/>
</dbReference>
<evidence type="ECO:0000313" key="2">
    <source>
        <dbReference type="EMBL" id="HIU52829.1"/>
    </source>
</evidence>
<dbReference type="EMBL" id="DVNC01000019">
    <property type="protein sequence ID" value="HIU52829.1"/>
    <property type="molecule type" value="Genomic_DNA"/>
</dbReference>
<dbReference type="Proteomes" id="UP000824107">
    <property type="component" value="Unassembled WGS sequence"/>
</dbReference>
<gene>
    <name evidence="2" type="ORF">IAD20_01970</name>
</gene>
<dbReference type="InterPro" id="IPR001451">
    <property type="entry name" value="Hexapep"/>
</dbReference>
<comment type="caution">
    <text evidence="2">The sequence shown here is derived from an EMBL/GenBank/DDBJ whole genome shotgun (WGS) entry which is preliminary data.</text>
</comment>
<dbReference type="AlphaFoldDB" id="A0A9D1M363"/>
<accession>A0A9D1M363</accession>
<dbReference type="Gene3D" id="2.160.10.10">
    <property type="entry name" value="Hexapeptide repeat proteins"/>
    <property type="match status" value="1"/>
</dbReference>
<sequence>MKHGKNFTLGEYVIIKKPDLMTIGDNVRISDFCRISSACDIGSDCEIAPGTYIAGGDGKYTFKMGECSSLAAGVKVWLSSNDYVNELVTHSVPEVKEIQGNVTLGKYTGVGTNSVIMPNNDIPEGVSIGALSFVPSNYKFEPWTVYAGRPIRPIKKRNKENVLNTLRKIGYVK</sequence>